<reference evidence="7" key="2">
    <citation type="submission" date="2008-08" db="EMBL/GenBank/DDBJ databases">
        <authorList>
            <consortium name="Diatom Consortium"/>
            <person name="Grigoriev I."/>
            <person name="Grimwood J."/>
            <person name="Kuo A."/>
            <person name="Otillar R.P."/>
            <person name="Salamov A."/>
            <person name="Detter J.C."/>
            <person name="Lindquist E."/>
            <person name="Shapiro H."/>
            <person name="Lucas S."/>
            <person name="Glavina del Rio T."/>
            <person name="Pitluck S."/>
            <person name="Rokhsar D."/>
            <person name="Bowler C."/>
        </authorList>
    </citation>
    <scope>GENOME REANNOTATION</scope>
    <source>
        <strain evidence="7">CCAP 1055/1</strain>
    </source>
</reference>
<feature type="region of interest" description="Disordered" evidence="4">
    <location>
        <begin position="1"/>
        <end position="57"/>
    </location>
</feature>
<proteinExistence type="predicted"/>
<dbReference type="Gene3D" id="3.40.50.300">
    <property type="entry name" value="P-loop containing nucleotide triphosphate hydrolases"/>
    <property type="match status" value="2"/>
</dbReference>
<dbReference type="Pfam" id="PF00005">
    <property type="entry name" value="ABC_tran"/>
    <property type="match status" value="2"/>
</dbReference>
<dbReference type="InterPro" id="IPR027417">
    <property type="entry name" value="P-loop_NTPase"/>
</dbReference>
<dbReference type="RefSeq" id="XP_002177124.1">
    <property type="nucleotide sequence ID" value="XM_002177088.1"/>
</dbReference>
<dbReference type="PaxDb" id="2850-Phatr41659"/>
<dbReference type="OrthoDB" id="2110130at2759"/>
<keyword evidence="1" id="KW-0677">Repeat</keyword>
<dbReference type="STRING" id="556484.B7FNY9"/>
<dbReference type="SMART" id="SM00382">
    <property type="entry name" value="AAA"/>
    <property type="match status" value="2"/>
</dbReference>
<dbReference type="GeneID" id="7195985"/>
<dbReference type="InterPro" id="IPR032781">
    <property type="entry name" value="ABC_tran_Xtn"/>
</dbReference>
<dbReference type="CDD" id="cd03221">
    <property type="entry name" value="ABCF_EF-3"/>
    <property type="match status" value="2"/>
</dbReference>
<keyword evidence="3" id="KW-0067">ATP-binding</keyword>
<organism evidence="6 7">
    <name type="scientific">Phaeodactylum tricornutum (strain CCAP 1055/1)</name>
    <dbReference type="NCBI Taxonomy" id="556484"/>
    <lineage>
        <taxon>Eukaryota</taxon>
        <taxon>Sar</taxon>
        <taxon>Stramenopiles</taxon>
        <taxon>Ochrophyta</taxon>
        <taxon>Bacillariophyta</taxon>
        <taxon>Bacillariophyceae</taxon>
        <taxon>Bacillariophycidae</taxon>
        <taxon>Naviculales</taxon>
        <taxon>Phaeodactylaceae</taxon>
        <taxon>Phaeodactylum</taxon>
    </lineage>
</organism>
<dbReference type="FunFam" id="3.40.50.300:FF:000011">
    <property type="entry name" value="Putative ABC transporter ATP-binding component"/>
    <property type="match status" value="1"/>
</dbReference>
<dbReference type="KEGG" id="pti:PHATRDRAFT_41659"/>
<dbReference type="EMBL" id="CM000605">
    <property type="protein sequence ID" value="EEC51587.1"/>
    <property type="molecule type" value="Genomic_DNA"/>
</dbReference>
<reference evidence="6 7" key="1">
    <citation type="journal article" date="2008" name="Nature">
        <title>The Phaeodactylum genome reveals the evolutionary history of diatom genomes.</title>
        <authorList>
            <person name="Bowler C."/>
            <person name="Allen A.E."/>
            <person name="Badger J.H."/>
            <person name="Grimwood J."/>
            <person name="Jabbari K."/>
            <person name="Kuo A."/>
            <person name="Maheswari U."/>
            <person name="Martens C."/>
            <person name="Maumus F."/>
            <person name="Otillar R.P."/>
            <person name="Rayko E."/>
            <person name="Salamov A."/>
            <person name="Vandepoele K."/>
            <person name="Beszteri B."/>
            <person name="Gruber A."/>
            <person name="Heijde M."/>
            <person name="Katinka M."/>
            <person name="Mock T."/>
            <person name="Valentin K."/>
            <person name="Verret F."/>
            <person name="Berges J.A."/>
            <person name="Brownlee C."/>
            <person name="Cadoret J.P."/>
            <person name="Chiovitti A."/>
            <person name="Choi C.J."/>
            <person name="Coesel S."/>
            <person name="De Martino A."/>
            <person name="Detter J.C."/>
            <person name="Durkin C."/>
            <person name="Falciatore A."/>
            <person name="Fournet J."/>
            <person name="Haruta M."/>
            <person name="Huysman M.J."/>
            <person name="Jenkins B.D."/>
            <person name="Jiroutova K."/>
            <person name="Jorgensen R.E."/>
            <person name="Joubert Y."/>
            <person name="Kaplan A."/>
            <person name="Kroger N."/>
            <person name="Kroth P.G."/>
            <person name="La Roche J."/>
            <person name="Lindquist E."/>
            <person name="Lommer M."/>
            <person name="Martin-Jezequel V."/>
            <person name="Lopez P.J."/>
            <person name="Lucas S."/>
            <person name="Mangogna M."/>
            <person name="McGinnis K."/>
            <person name="Medlin L.K."/>
            <person name="Montsant A."/>
            <person name="Oudot-Le Secq M.P."/>
            <person name="Napoli C."/>
            <person name="Obornik M."/>
            <person name="Parker M.S."/>
            <person name="Petit J.L."/>
            <person name="Porcel B.M."/>
            <person name="Poulsen N."/>
            <person name="Robison M."/>
            <person name="Rychlewski L."/>
            <person name="Rynearson T.A."/>
            <person name="Schmutz J."/>
            <person name="Shapiro H."/>
            <person name="Siaut M."/>
            <person name="Stanley M."/>
            <person name="Sussman M.R."/>
            <person name="Taylor A.R."/>
            <person name="Vardi A."/>
            <person name="von Dassow P."/>
            <person name="Vyverman W."/>
            <person name="Willis A."/>
            <person name="Wyrwicz L.S."/>
            <person name="Rokhsar D.S."/>
            <person name="Weissenbach J."/>
            <person name="Armbrust E.V."/>
            <person name="Green B.R."/>
            <person name="Van de Peer Y."/>
            <person name="Grigoriev I.V."/>
        </authorList>
    </citation>
    <scope>NUCLEOTIDE SEQUENCE [LARGE SCALE GENOMIC DNA]</scope>
    <source>
        <strain evidence="6 7">CCAP 1055/1</strain>
    </source>
</reference>
<evidence type="ECO:0000313" key="6">
    <source>
        <dbReference type="EMBL" id="EEC51587.1"/>
    </source>
</evidence>
<dbReference type="Proteomes" id="UP000000759">
    <property type="component" value="Chromosome 1"/>
</dbReference>
<dbReference type="InterPro" id="IPR003593">
    <property type="entry name" value="AAA+_ATPase"/>
</dbReference>
<dbReference type="FunFam" id="3.40.50.300:FF:000104">
    <property type="entry name" value="ATP-binding cassette sub-family F member 3"/>
    <property type="match status" value="1"/>
</dbReference>
<evidence type="ECO:0000256" key="2">
    <source>
        <dbReference type="ARBA" id="ARBA00022741"/>
    </source>
</evidence>
<dbReference type="SUPFAM" id="SSF52540">
    <property type="entry name" value="P-loop containing nucleoside triphosphate hydrolases"/>
    <property type="match status" value="2"/>
</dbReference>
<evidence type="ECO:0000256" key="1">
    <source>
        <dbReference type="ARBA" id="ARBA00022737"/>
    </source>
</evidence>
<dbReference type="PANTHER" id="PTHR19211">
    <property type="entry name" value="ATP-BINDING TRANSPORT PROTEIN-RELATED"/>
    <property type="match status" value="1"/>
</dbReference>
<dbReference type="FunCoup" id="B7FNY9">
    <property type="interactions" value="341"/>
</dbReference>
<evidence type="ECO:0000256" key="4">
    <source>
        <dbReference type="SAM" id="MobiDB-lite"/>
    </source>
</evidence>
<gene>
    <name evidence="6" type="ORF">PHATRDRAFT_41659</name>
</gene>
<sequence>MGEGEQELFEKKLSKEEKKARAKALREAKKKAKEPKEGKKDKKEDAEEKKEEAPALNLDALDLDAHKDAKREAALDKLSDDDIIVTYESKKGVLHANTRDINVSGVTVTFHGKPLIEETEITINYGNRYGFIGPNGSGKSTIMKAIAARAIPIPDSLDIYFLDCEYPARDDITALEAVMESNDEVGILEKQADALNMAMGEADEEQQTSIQMTLETVYARLDQLDASSAEARATTILHGLGFTKTMQHMKTREFSGGWRMRVALARALFLQPEFLLLDEPTNHLDMDAVLWLEEYLSNWDKILFFVCHSQDFMNSVCTNIVRLDMTYKKLRYYSGNYDTYVQTRRDQDMVQIRQYEAEQRDIAEIKDFIARFGHGTVKMVRQAQAREKLLQKKLEAGLTTLPEMDPEWDWTFPDAGELPVPVLSIENVSFNYPNSVELYSKVDFGVDLQTRVALVGPNGAGKTTLVKLMTGELNPTKGAVKRNTHLKISRFTQHFEEKLDLTMTPLDFFKQKVMPEQPIEKIRPLLGRYGCSGDQQSQVMNQLSAGQKARIVFAIIAHEKPHLLLLDEPTNPLDMESIDALARCLNKFKGGVLMISHDMRLISQCAEQIYVCDHKKVVKYTGDIMDFKMHTRKENNKKLAQHLNG</sequence>
<protein>
    <recommendedName>
        <fullName evidence="5">ABC transporter domain-containing protein</fullName>
    </recommendedName>
</protein>
<dbReference type="InterPro" id="IPR050611">
    <property type="entry name" value="ABCF"/>
</dbReference>
<dbReference type="GO" id="GO:0016887">
    <property type="term" value="F:ATP hydrolysis activity"/>
    <property type="evidence" value="ECO:0007669"/>
    <property type="project" value="InterPro"/>
</dbReference>
<dbReference type="HOGENOM" id="CLU_000604_36_6_1"/>
<dbReference type="PANTHER" id="PTHR19211:SF15">
    <property type="entry name" value="ATP-BINDING CASSETTE SUB-FAMILY F MEMBER 2"/>
    <property type="match status" value="1"/>
</dbReference>
<keyword evidence="7" id="KW-1185">Reference proteome</keyword>
<dbReference type="SMR" id="B7FNY9"/>
<feature type="domain" description="ABC transporter" evidence="5">
    <location>
        <begin position="423"/>
        <end position="639"/>
    </location>
</feature>
<dbReference type="GO" id="GO:0005524">
    <property type="term" value="F:ATP binding"/>
    <property type="evidence" value="ECO:0007669"/>
    <property type="project" value="UniProtKB-KW"/>
</dbReference>
<name>B7FNY9_PHATC</name>
<dbReference type="PROSITE" id="PS50893">
    <property type="entry name" value="ABC_TRANSPORTER_2"/>
    <property type="match status" value="2"/>
</dbReference>
<feature type="domain" description="ABC transporter" evidence="5">
    <location>
        <begin position="101"/>
        <end position="353"/>
    </location>
</feature>
<keyword evidence="2" id="KW-0547">Nucleotide-binding</keyword>
<evidence type="ECO:0000256" key="3">
    <source>
        <dbReference type="ARBA" id="ARBA00022840"/>
    </source>
</evidence>
<dbReference type="Pfam" id="PF12848">
    <property type="entry name" value="ABC_tran_Xtn"/>
    <property type="match status" value="1"/>
</dbReference>
<dbReference type="PROSITE" id="PS00211">
    <property type="entry name" value="ABC_TRANSPORTER_1"/>
    <property type="match status" value="2"/>
</dbReference>
<accession>B7FNY9</accession>
<feature type="compositionally biased region" description="Basic and acidic residues" evidence="4">
    <location>
        <begin position="8"/>
        <end position="27"/>
    </location>
</feature>
<dbReference type="AlphaFoldDB" id="B7FNY9"/>
<dbReference type="InterPro" id="IPR017871">
    <property type="entry name" value="ABC_transporter-like_CS"/>
</dbReference>
<dbReference type="eggNOG" id="KOG0927">
    <property type="taxonomic scope" value="Eukaryota"/>
</dbReference>
<evidence type="ECO:0000259" key="5">
    <source>
        <dbReference type="PROSITE" id="PS50893"/>
    </source>
</evidence>
<dbReference type="InParanoid" id="B7FNY9"/>
<dbReference type="InterPro" id="IPR003439">
    <property type="entry name" value="ABC_transporter-like_ATP-bd"/>
</dbReference>
<feature type="compositionally biased region" description="Basic and acidic residues" evidence="4">
    <location>
        <begin position="34"/>
        <end position="53"/>
    </location>
</feature>
<evidence type="ECO:0000313" key="7">
    <source>
        <dbReference type="Proteomes" id="UP000000759"/>
    </source>
</evidence>